<sequence>MSTAKGRILYFNEKSMDYITFGNGKETLVMIPDLGDGLNTVKRMAQSLSFVYRHLGKKYQVYVFSRINELPKKYSTKDMATDIAEAMNALSIESAFVLGGHKVE</sequence>
<organism evidence="1 2">
    <name type="scientific">Streptococcus constellatus subsp. pharyngis SK1060 = CCUG 46377</name>
    <dbReference type="NCBI Taxonomy" id="1035184"/>
    <lineage>
        <taxon>Bacteria</taxon>
        <taxon>Bacillati</taxon>
        <taxon>Bacillota</taxon>
        <taxon>Bacilli</taxon>
        <taxon>Lactobacillales</taxon>
        <taxon>Streptococcaceae</taxon>
        <taxon>Streptococcus</taxon>
        <taxon>Streptococcus anginosus group</taxon>
    </lineage>
</organism>
<accession>U2ZE30</accession>
<reference evidence="1 2" key="1">
    <citation type="submission" date="2013-09" db="EMBL/GenBank/DDBJ databases">
        <title>Genome Sequences of seven clinical isolates and type strains of anginosus group streptococci.</title>
        <authorList>
            <person name="Maruyama F."/>
            <person name="Sakurai A."/>
            <person name="Ogura Y."/>
            <person name="Homma H."/>
            <person name="Takahashi N."/>
            <person name="Ohtsubo Y."/>
            <person name="Hoshino T."/>
            <person name="Okahashi N."/>
            <person name="Nakagawa I."/>
            <person name="Kimura S."/>
            <person name="Fujiwara T."/>
            <person name="Hayashi T."/>
            <person name="Shintani S."/>
        </authorList>
    </citation>
    <scope>NUCLEOTIDE SEQUENCE [LARGE SCALE GENOMIC DNA]</scope>
    <source>
        <strain evidence="2">CCUG46377</strain>
    </source>
</reference>
<dbReference type="Gene3D" id="3.40.50.1820">
    <property type="entry name" value="alpha/beta hydrolase"/>
    <property type="match status" value="1"/>
</dbReference>
<gene>
    <name evidence="1" type="ORF">ANG5_0117</name>
</gene>
<evidence type="ECO:0000313" key="2">
    <source>
        <dbReference type="Proteomes" id="UP000016985"/>
    </source>
</evidence>
<protein>
    <submittedName>
        <fullName evidence="1">Uncharacterized protein</fullName>
    </submittedName>
</protein>
<comment type="caution">
    <text evidence="1">The sequence shown here is derived from an EMBL/GenBank/DDBJ whole genome shotgun (WGS) entry which is preliminary data.</text>
</comment>
<name>U2ZE30_STRCV</name>
<evidence type="ECO:0000313" key="1">
    <source>
        <dbReference type="EMBL" id="GAD43589.1"/>
    </source>
</evidence>
<dbReference type="EMBL" id="BASX01000001">
    <property type="protein sequence ID" value="GAD43589.1"/>
    <property type="molecule type" value="Genomic_DNA"/>
</dbReference>
<dbReference type="Proteomes" id="UP000016985">
    <property type="component" value="Unassembled WGS sequence"/>
</dbReference>
<dbReference type="InterPro" id="IPR029058">
    <property type="entry name" value="AB_hydrolase_fold"/>
</dbReference>
<keyword evidence="2" id="KW-1185">Reference proteome</keyword>
<dbReference type="SUPFAM" id="SSF53474">
    <property type="entry name" value="alpha/beta-Hydrolases"/>
    <property type="match status" value="1"/>
</dbReference>
<proteinExistence type="predicted"/>
<dbReference type="AlphaFoldDB" id="U2ZE30"/>